<accession>A0A4S3JT82</accession>
<dbReference type="VEuPathDB" id="FungiDB:EYZ11_001749"/>
<evidence type="ECO:0000313" key="1">
    <source>
        <dbReference type="EMBL" id="THC98770.1"/>
    </source>
</evidence>
<evidence type="ECO:0000313" key="2">
    <source>
        <dbReference type="Proteomes" id="UP000308092"/>
    </source>
</evidence>
<gene>
    <name evidence="1" type="ORF">EYZ11_001749</name>
</gene>
<name>A0A4S3JT82_9EURO</name>
<dbReference type="AlphaFoldDB" id="A0A4S3JT82"/>
<comment type="caution">
    <text evidence="1">The sequence shown here is derived from an EMBL/GenBank/DDBJ whole genome shotgun (WGS) entry which is preliminary data.</text>
</comment>
<keyword evidence="2" id="KW-1185">Reference proteome</keyword>
<dbReference type="Proteomes" id="UP000308092">
    <property type="component" value="Unassembled WGS sequence"/>
</dbReference>
<protein>
    <submittedName>
        <fullName evidence="1">Uncharacterized protein</fullName>
    </submittedName>
</protein>
<dbReference type="EMBL" id="SOSA01000035">
    <property type="protein sequence ID" value="THC98770.1"/>
    <property type="molecule type" value="Genomic_DNA"/>
</dbReference>
<sequence length="31" mass="3385">MPRAWAPAAAAVDIPTAPDFRQAAFRDRNSN</sequence>
<proteinExistence type="predicted"/>
<organism evidence="1 2">
    <name type="scientific">Aspergillus tanneri</name>
    <dbReference type="NCBI Taxonomy" id="1220188"/>
    <lineage>
        <taxon>Eukaryota</taxon>
        <taxon>Fungi</taxon>
        <taxon>Dikarya</taxon>
        <taxon>Ascomycota</taxon>
        <taxon>Pezizomycotina</taxon>
        <taxon>Eurotiomycetes</taxon>
        <taxon>Eurotiomycetidae</taxon>
        <taxon>Eurotiales</taxon>
        <taxon>Aspergillaceae</taxon>
        <taxon>Aspergillus</taxon>
        <taxon>Aspergillus subgen. Circumdati</taxon>
    </lineage>
</organism>
<reference evidence="1 2" key="1">
    <citation type="submission" date="2019-03" db="EMBL/GenBank/DDBJ databases">
        <title>The genome sequence of a newly discovered highly antifungal drug resistant Aspergillus species, Aspergillus tanneri NIH 1004.</title>
        <authorList>
            <person name="Mounaud S."/>
            <person name="Singh I."/>
            <person name="Joardar V."/>
            <person name="Pakala S."/>
            <person name="Pakala S."/>
            <person name="Venepally P."/>
            <person name="Hoover J."/>
            <person name="Nierman W."/>
            <person name="Chung J."/>
            <person name="Losada L."/>
        </authorList>
    </citation>
    <scope>NUCLEOTIDE SEQUENCE [LARGE SCALE GENOMIC DNA]</scope>
    <source>
        <strain evidence="1 2">NIH1004</strain>
    </source>
</reference>